<evidence type="ECO:0000313" key="1">
    <source>
        <dbReference type="EMBL" id="KKL82939.1"/>
    </source>
</evidence>
<dbReference type="AlphaFoldDB" id="A0A0F9F989"/>
<protein>
    <submittedName>
        <fullName evidence="1">Uncharacterized protein</fullName>
    </submittedName>
</protein>
<dbReference type="EMBL" id="LAZR01022130">
    <property type="protein sequence ID" value="KKL82939.1"/>
    <property type="molecule type" value="Genomic_DNA"/>
</dbReference>
<name>A0A0F9F989_9ZZZZ</name>
<proteinExistence type="predicted"/>
<accession>A0A0F9F989</accession>
<reference evidence="1" key="1">
    <citation type="journal article" date="2015" name="Nature">
        <title>Complex archaea that bridge the gap between prokaryotes and eukaryotes.</title>
        <authorList>
            <person name="Spang A."/>
            <person name="Saw J.H."/>
            <person name="Jorgensen S.L."/>
            <person name="Zaremba-Niedzwiedzka K."/>
            <person name="Martijn J."/>
            <person name="Lind A.E."/>
            <person name="van Eijk R."/>
            <person name="Schleper C."/>
            <person name="Guy L."/>
            <person name="Ettema T.J."/>
        </authorList>
    </citation>
    <scope>NUCLEOTIDE SEQUENCE</scope>
</reference>
<comment type="caution">
    <text evidence="1">The sequence shown here is derived from an EMBL/GenBank/DDBJ whole genome shotgun (WGS) entry which is preliminary data.</text>
</comment>
<organism evidence="1">
    <name type="scientific">marine sediment metagenome</name>
    <dbReference type="NCBI Taxonomy" id="412755"/>
    <lineage>
        <taxon>unclassified sequences</taxon>
        <taxon>metagenomes</taxon>
        <taxon>ecological metagenomes</taxon>
    </lineage>
</organism>
<gene>
    <name evidence="1" type="ORF">LCGC14_1979740</name>
</gene>
<sequence length="426" mass="47123">MSLFISYREITYVPSDSGVRIIITTDVLCHAWLRVTATSPNLHKKISIIRGLPLKEDIRFCFVVFGDFEQFEAGDTYIHTFYIEDWPAGTTKWFYPFASVAGIFSVSTGPFFEYLNTGIAPVPVPDAMYHLNSVDPELRPIGGGGAWIDIDLSYEAPLGASGVILCLVNSDAGQEQRVALRKPGTTYDLYTDMMRDSITWVIVGLSSSRQIQARAETTGRVHFYVMGFTGPKVVFPDTPIDIFPTVVDSYHSTDINTLWPDARLILTDLSSSRLSDTTHSIRPSGSSKELYQGSYRKWPFSIVGADGNVQTKLAGIGHPISRWLAYAYIPDTVYTSLNGIDLGALTGGAWTAKHTIALSADARWAFVEMTHAIASLDVSIRKRYSYFDEKFRNAAHAWLITHVDESSFFEIYSGGGASTQLLLAGT</sequence>